<dbReference type="GO" id="GO:0000270">
    <property type="term" value="P:peptidoglycan metabolic process"/>
    <property type="evidence" value="ECO:0007669"/>
    <property type="project" value="TreeGrafter"/>
</dbReference>
<dbReference type="eggNOG" id="COG1434">
    <property type="taxonomic scope" value="Bacteria"/>
</dbReference>
<dbReference type="AlphaFoldDB" id="A0A097EMY0"/>
<dbReference type="GO" id="GO:0005886">
    <property type="term" value="C:plasma membrane"/>
    <property type="evidence" value="ECO:0007669"/>
    <property type="project" value="TreeGrafter"/>
</dbReference>
<name>A0A097EMY0_9GAMM</name>
<proteinExistence type="predicted"/>
<evidence type="ECO:0000313" key="3">
    <source>
        <dbReference type="EMBL" id="AIT08913.1"/>
    </source>
</evidence>
<evidence type="ECO:0000259" key="2">
    <source>
        <dbReference type="Pfam" id="PF02698"/>
    </source>
</evidence>
<keyword evidence="1" id="KW-0732">Signal</keyword>
<feature type="signal peptide" evidence="1">
    <location>
        <begin position="1"/>
        <end position="24"/>
    </location>
</feature>
<evidence type="ECO:0000256" key="1">
    <source>
        <dbReference type="SAM" id="SignalP"/>
    </source>
</evidence>
<dbReference type="OrthoDB" id="3289889at2"/>
<protein>
    <recommendedName>
        <fullName evidence="2">DUF218 domain-containing protein</fullName>
    </recommendedName>
</protein>
<sequence length="352" mass="40147">MILSIRNFFITILFTCFVISSAFSTNKNTPDYSTINLKQKAIENVQYSIMNESSADKYLNKAVTALKLAIKQLDPESRELLQLGLSLFSLQVDIKDYKQAGQTLDMLTESFPDNPIVQIYDTAYSYIFDFSNYRKSLRELKESAWAEMPIYINAFNIIDRSFHLHINMDVDELELERSTNPAIIILGSPLDDDGTMPEALIKKLQTGLKAYKHYPNSKIIVSGGRVKSGTTESYKMKQWLIDNKIPADQVILEDLSSNLVWQTMNTFNILKKLKPAISDIIIIDSASNIRRANAVFKQESFDNNMLDMKIHNLATSVKGYNIVYPLEDYEKVMIIKDTLRAAGIWLMPGMVF</sequence>
<feature type="domain" description="DUF218" evidence="2">
    <location>
        <begin position="182"/>
        <end position="301"/>
    </location>
</feature>
<dbReference type="Proteomes" id="UP000029672">
    <property type="component" value="Chromosome"/>
</dbReference>
<dbReference type="KEGG" id="frf:LO80_02245"/>
<dbReference type="HOGENOM" id="CLU_780218_0_0_6"/>
<dbReference type="InterPro" id="IPR003848">
    <property type="entry name" value="DUF218"/>
</dbReference>
<feature type="chain" id="PRO_5001930008" description="DUF218 domain-containing protein" evidence="1">
    <location>
        <begin position="25"/>
        <end position="352"/>
    </location>
</feature>
<accession>A0A097EMY0</accession>
<dbReference type="PANTHER" id="PTHR30336:SF4">
    <property type="entry name" value="ENVELOPE BIOGENESIS FACTOR ELYC"/>
    <property type="match status" value="1"/>
</dbReference>
<dbReference type="CDD" id="cd06259">
    <property type="entry name" value="YdcF-like"/>
    <property type="match status" value="1"/>
</dbReference>
<dbReference type="EMBL" id="CP009574">
    <property type="protein sequence ID" value="AIT08913.1"/>
    <property type="molecule type" value="Genomic_DNA"/>
</dbReference>
<dbReference type="GO" id="GO:0043164">
    <property type="term" value="P:Gram-negative-bacterium-type cell wall biogenesis"/>
    <property type="evidence" value="ECO:0007669"/>
    <property type="project" value="TreeGrafter"/>
</dbReference>
<reference evidence="3 4" key="1">
    <citation type="submission" date="2014-10" db="EMBL/GenBank/DDBJ databases">
        <title>Whole genome sequence of Francisella endociliophora strain FSC1006, isolated from a laboratory culture of the marine ciliate Euplotes raikovi.</title>
        <authorList>
            <person name="Granberg M."/>
            <person name="Backman S."/>
            <person name="Lundmark E."/>
            <person name="Nilsson E."/>
            <person name="Karlsson E."/>
            <person name="Thelaus J."/>
            <person name="Ohrman C."/>
            <person name="Larkeryd A."/>
            <person name="Stenberg P."/>
        </authorList>
    </citation>
    <scope>NUCLEOTIDE SEQUENCE [LARGE SCALE GENOMIC DNA]</scope>
    <source>
        <strain evidence="3 4">FSC1006</strain>
    </source>
</reference>
<gene>
    <name evidence="3" type="ORF">LO80_02245</name>
</gene>
<organism evidence="3 4">
    <name type="scientific">Candidatus Francisella endociliophora</name>
    <dbReference type="NCBI Taxonomy" id="653937"/>
    <lineage>
        <taxon>Bacteria</taxon>
        <taxon>Pseudomonadati</taxon>
        <taxon>Pseudomonadota</taxon>
        <taxon>Gammaproteobacteria</taxon>
        <taxon>Thiotrichales</taxon>
        <taxon>Francisellaceae</taxon>
        <taxon>Francisella</taxon>
    </lineage>
</organism>
<dbReference type="InterPro" id="IPR014729">
    <property type="entry name" value="Rossmann-like_a/b/a_fold"/>
</dbReference>
<dbReference type="PANTHER" id="PTHR30336">
    <property type="entry name" value="INNER MEMBRANE PROTEIN, PROBABLE PERMEASE"/>
    <property type="match status" value="1"/>
</dbReference>
<dbReference type="Pfam" id="PF02698">
    <property type="entry name" value="DUF218"/>
    <property type="match status" value="1"/>
</dbReference>
<keyword evidence="4" id="KW-1185">Reference proteome</keyword>
<evidence type="ECO:0000313" key="4">
    <source>
        <dbReference type="Proteomes" id="UP000029672"/>
    </source>
</evidence>
<dbReference type="InterPro" id="IPR051599">
    <property type="entry name" value="Cell_Envelope_Assoc"/>
</dbReference>
<dbReference type="STRING" id="1547445.LO80_02245"/>
<dbReference type="Gene3D" id="3.40.50.620">
    <property type="entry name" value="HUPs"/>
    <property type="match status" value="1"/>
</dbReference>